<gene>
    <name evidence="7" type="ORF">CDO51_00765</name>
</gene>
<feature type="transmembrane region" description="Helical" evidence="5">
    <location>
        <begin position="374"/>
        <end position="391"/>
    </location>
</feature>
<dbReference type="OrthoDB" id="9806320at2"/>
<evidence type="ECO:0000259" key="6">
    <source>
        <dbReference type="Pfam" id="PF04932"/>
    </source>
</evidence>
<dbReference type="Pfam" id="PF04932">
    <property type="entry name" value="Wzy_C"/>
    <property type="match status" value="1"/>
</dbReference>
<evidence type="ECO:0000256" key="5">
    <source>
        <dbReference type="SAM" id="Phobius"/>
    </source>
</evidence>
<evidence type="ECO:0000256" key="2">
    <source>
        <dbReference type="ARBA" id="ARBA00022692"/>
    </source>
</evidence>
<feature type="transmembrane region" description="Helical" evidence="5">
    <location>
        <begin position="107"/>
        <end position="124"/>
    </location>
</feature>
<dbReference type="PANTHER" id="PTHR37422:SF13">
    <property type="entry name" value="LIPOPOLYSACCHARIDE BIOSYNTHESIS PROTEIN PA4999-RELATED"/>
    <property type="match status" value="1"/>
</dbReference>
<evidence type="ECO:0000313" key="7">
    <source>
        <dbReference type="EMBL" id="OWZ84969.1"/>
    </source>
</evidence>
<feature type="transmembrane region" description="Helical" evidence="5">
    <location>
        <begin position="253"/>
        <end position="272"/>
    </location>
</feature>
<feature type="transmembrane region" description="Helical" evidence="5">
    <location>
        <begin position="177"/>
        <end position="202"/>
    </location>
</feature>
<feature type="transmembrane region" description="Helical" evidence="5">
    <location>
        <begin position="52"/>
        <end position="68"/>
    </location>
</feature>
<dbReference type="InterPro" id="IPR007016">
    <property type="entry name" value="O-antigen_ligase-rel_domated"/>
</dbReference>
<comment type="subcellular location">
    <subcellularLocation>
        <location evidence="1">Membrane</location>
        <topology evidence="1">Multi-pass membrane protein</topology>
    </subcellularLocation>
</comment>
<feature type="transmembrane region" description="Helical" evidence="5">
    <location>
        <begin position="12"/>
        <end position="32"/>
    </location>
</feature>
<dbReference type="InterPro" id="IPR051533">
    <property type="entry name" value="WaaL-like"/>
</dbReference>
<reference evidence="7 8" key="1">
    <citation type="submission" date="2017-06" db="EMBL/GenBank/DDBJ databases">
        <title>Draft Genome Sequence of Natranaerobius trueperi halophilic, alkalithermophilic bacteria from soda lakes.</title>
        <authorList>
            <person name="Zhao B."/>
        </authorList>
    </citation>
    <scope>NUCLEOTIDE SEQUENCE [LARGE SCALE GENOMIC DNA]</scope>
    <source>
        <strain evidence="7 8">DSM 18760</strain>
    </source>
</reference>
<sequence>MNITHKLSDNRLNILATGLSTILIVLSLFSLFDFFFRNFGLPSLLASGWNDALMLAGIVFVLALYKHEKRSFYEKTESDLPYIILLVFSFITVIINGIPPIVAIDGIRVMGQMILWYLIVFYSLKGIKDKDFFEELIKYMLIAATFVALFGIVQYIFAFETPANWIDRDMENIRTRVFSTIGNPNALGGYMIMFIPLAMSLFLRRGGSLLNRSLYLIISIIMGLTLIFTFSRGAWIGLLVGLGLLLVLKDKRFIILFVVALVAMPFILPETVTGRLFHAFSPEYLARSAEAGRLYYWKEAFLRMLDNPIFGTGIGSFGDTVAIRHDMPGAVWVDNHYLKLGAELGITGLGIFLWLVISIFKQAYKNLKRLTDPFAIDLTKGIIAGLFAVIIQNGTASIFEVLVVGSYFWILVGVLYAIPLIYQGDLASDKGEEM</sequence>
<evidence type="ECO:0000256" key="3">
    <source>
        <dbReference type="ARBA" id="ARBA00022989"/>
    </source>
</evidence>
<accession>A0A226C3C6</accession>
<comment type="caution">
    <text evidence="7">The sequence shown here is derived from an EMBL/GenBank/DDBJ whole genome shotgun (WGS) entry which is preliminary data.</text>
</comment>
<dbReference type="GO" id="GO:0016020">
    <property type="term" value="C:membrane"/>
    <property type="evidence" value="ECO:0007669"/>
    <property type="project" value="UniProtKB-SubCell"/>
</dbReference>
<protein>
    <recommendedName>
        <fullName evidence="6">O-antigen ligase-related domain-containing protein</fullName>
    </recommendedName>
</protein>
<proteinExistence type="predicted"/>
<feature type="transmembrane region" description="Helical" evidence="5">
    <location>
        <begin position="80"/>
        <end position="101"/>
    </location>
</feature>
<feature type="transmembrane region" description="Helical" evidence="5">
    <location>
        <begin position="344"/>
        <end position="362"/>
    </location>
</feature>
<feature type="transmembrane region" description="Helical" evidence="5">
    <location>
        <begin position="214"/>
        <end position="247"/>
    </location>
</feature>
<name>A0A226C3C6_9FIRM</name>
<keyword evidence="2 5" id="KW-0812">Transmembrane</keyword>
<keyword evidence="4 5" id="KW-0472">Membrane</keyword>
<evidence type="ECO:0000256" key="1">
    <source>
        <dbReference type="ARBA" id="ARBA00004141"/>
    </source>
</evidence>
<dbReference type="Proteomes" id="UP000214588">
    <property type="component" value="Unassembled WGS sequence"/>
</dbReference>
<dbReference type="AlphaFoldDB" id="A0A226C3C6"/>
<organism evidence="7 8">
    <name type="scientific">Natranaerobius trueperi</name>
    <dbReference type="NCBI Taxonomy" id="759412"/>
    <lineage>
        <taxon>Bacteria</taxon>
        <taxon>Bacillati</taxon>
        <taxon>Bacillota</taxon>
        <taxon>Clostridia</taxon>
        <taxon>Natranaerobiales</taxon>
        <taxon>Natranaerobiaceae</taxon>
        <taxon>Natranaerobius</taxon>
    </lineage>
</organism>
<dbReference type="RefSeq" id="WP_089022393.1">
    <property type="nucleotide sequence ID" value="NZ_NIQC01000001.1"/>
</dbReference>
<evidence type="ECO:0000313" key="8">
    <source>
        <dbReference type="Proteomes" id="UP000214588"/>
    </source>
</evidence>
<feature type="transmembrane region" description="Helical" evidence="5">
    <location>
        <begin position="136"/>
        <end position="157"/>
    </location>
</feature>
<feature type="domain" description="O-antigen ligase-related" evidence="6">
    <location>
        <begin position="218"/>
        <end position="353"/>
    </location>
</feature>
<feature type="transmembrane region" description="Helical" evidence="5">
    <location>
        <begin position="398"/>
        <end position="422"/>
    </location>
</feature>
<keyword evidence="3 5" id="KW-1133">Transmembrane helix</keyword>
<dbReference type="PANTHER" id="PTHR37422">
    <property type="entry name" value="TEICHURONIC ACID BIOSYNTHESIS PROTEIN TUAE"/>
    <property type="match status" value="1"/>
</dbReference>
<evidence type="ECO:0000256" key="4">
    <source>
        <dbReference type="ARBA" id="ARBA00023136"/>
    </source>
</evidence>
<keyword evidence="8" id="KW-1185">Reference proteome</keyword>
<dbReference type="EMBL" id="NIQC01000001">
    <property type="protein sequence ID" value="OWZ84969.1"/>
    <property type="molecule type" value="Genomic_DNA"/>
</dbReference>